<protein>
    <submittedName>
        <fullName evidence="4">GNAT superfamily N-acetyltransferase</fullName>
    </submittedName>
</protein>
<keyword evidence="2" id="KW-0012">Acyltransferase</keyword>
<dbReference type="InterPro" id="IPR016181">
    <property type="entry name" value="Acyl_CoA_acyltransferase"/>
</dbReference>
<comment type="caution">
    <text evidence="4">The sequence shown here is derived from an EMBL/GenBank/DDBJ whole genome shotgun (WGS) entry which is preliminary data.</text>
</comment>
<evidence type="ECO:0000259" key="3">
    <source>
        <dbReference type="PROSITE" id="PS51186"/>
    </source>
</evidence>
<dbReference type="Pfam" id="PF00583">
    <property type="entry name" value="Acetyltransf_1"/>
    <property type="match status" value="1"/>
</dbReference>
<dbReference type="InterPro" id="IPR000182">
    <property type="entry name" value="GNAT_dom"/>
</dbReference>
<dbReference type="RefSeq" id="WP_204466178.1">
    <property type="nucleotide sequence ID" value="NZ_JAFBCV010000005.1"/>
</dbReference>
<accession>A0ABS2SUM7</accession>
<reference evidence="4" key="1">
    <citation type="submission" date="2021-01" db="EMBL/GenBank/DDBJ databases">
        <title>Genomic Encyclopedia of Type Strains, Phase IV (KMG-IV): sequencing the most valuable type-strain genomes for metagenomic binning, comparative biology and taxonomic classification.</title>
        <authorList>
            <person name="Goeker M."/>
        </authorList>
    </citation>
    <scope>NUCLEOTIDE SEQUENCE</scope>
    <source>
        <strain evidence="4">DSM 21943</strain>
    </source>
</reference>
<feature type="domain" description="N-acetyltransferase" evidence="3">
    <location>
        <begin position="1"/>
        <end position="167"/>
    </location>
</feature>
<dbReference type="SUPFAM" id="SSF55729">
    <property type="entry name" value="Acyl-CoA N-acyltransferases (Nat)"/>
    <property type="match status" value="1"/>
</dbReference>
<keyword evidence="1" id="KW-0808">Transferase</keyword>
<name>A0ABS2SUM7_9BACI</name>
<gene>
    <name evidence="4" type="ORF">JOC54_002135</name>
</gene>
<dbReference type="PROSITE" id="PS51186">
    <property type="entry name" value="GNAT"/>
    <property type="match status" value="1"/>
</dbReference>
<dbReference type="EMBL" id="JAFBCV010000005">
    <property type="protein sequence ID" value="MBM7838876.1"/>
    <property type="molecule type" value="Genomic_DNA"/>
</dbReference>
<evidence type="ECO:0000256" key="2">
    <source>
        <dbReference type="ARBA" id="ARBA00023315"/>
    </source>
</evidence>
<dbReference type="Gene3D" id="3.40.630.30">
    <property type="match status" value="1"/>
</dbReference>
<evidence type="ECO:0000313" key="4">
    <source>
        <dbReference type="EMBL" id="MBM7838876.1"/>
    </source>
</evidence>
<evidence type="ECO:0000313" key="5">
    <source>
        <dbReference type="Proteomes" id="UP001179280"/>
    </source>
</evidence>
<sequence>MIIREATVDDAQAIAHVHVDSWKTTYAGIVPASFLQKLSHEKRADMWKTIIPSENGYVTVAESLDGKIIGFADSRLREKTANGQAGDLTSLYLLDVHHGKGIGKALLQAQLAHLKGAGCTKVYVEVLKDNRTRQFYSYYGADLHETKQIEIGGATLDEEIYVWTDIEKVLAR</sequence>
<evidence type="ECO:0000256" key="1">
    <source>
        <dbReference type="ARBA" id="ARBA00022679"/>
    </source>
</evidence>
<dbReference type="InterPro" id="IPR050832">
    <property type="entry name" value="Bact_Acetyltransf"/>
</dbReference>
<keyword evidence="5" id="KW-1185">Reference proteome</keyword>
<organism evidence="4 5">
    <name type="scientific">Shouchella xiaoxiensis</name>
    <dbReference type="NCBI Taxonomy" id="766895"/>
    <lineage>
        <taxon>Bacteria</taxon>
        <taxon>Bacillati</taxon>
        <taxon>Bacillota</taxon>
        <taxon>Bacilli</taxon>
        <taxon>Bacillales</taxon>
        <taxon>Bacillaceae</taxon>
        <taxon>Shouchella</taxon>
    </lineage>
</organism>
<dbReference type="Proteomes" id="UP001179280">
    <property type="component" value="Unassembled WGS sequence"/>
</dbReference>
<dbReference type="CDD" id="cd04301">
    <property type="entry name" value="NAT_SF"/>
    <property type="match status" value="1"/>
</dbReference>
<dbReference type="PANTHER" id="PTHR43877">
    <property type="entry name" value="AMINOALKYLPHOSPHONATE N-ACETYLTRANSFERASE-RELATED-RELATED"/>
    <property type="match status" value="1"/>
</dbReference>
<proteinExistence type="predicted"/>